<dbReference type="AlphaFoldDB" id="A0A3S6IXV9"/>
<sequence length="115" mass="13755">MLLFLAANIYFPAKKIRFHYNFKNVQSFYNRMLVYHIWLNTASFLVTCIHCYVTLWSNNWLIVALFLMGWLTFGGFLMWIKYPPGKVKKGVYILHTQQVLFFVMIFAMLKGHYVI</sequence>
<keyword evidence="1" id="KW-0472">Membrane</keyword>
<keyword evidence="1" id="KW-1133">Transmembrane helix</keyword>
<evidence type="ECO:0000313" key="2">
    <source>
        <dbReference type="EMBL" id="ASQ41197.1"/>
    </source>
</evidence>
<dbReference type="EMBL" id="KY084568">
    <property type="protein sequence ID" value="ASQ41197.1"/>
    <property type="molecule type" value="Genomic_DNA"/>
</dbReference>
<feature type="transmembrane region" description="Helical" evidence="1">
    <location>
        <begin position="61"/>
        <end position="80"/>
    </location>
</feature>
<proteinExistence type="predicted"/>
<accession>A0A3S6IXV9</accession>
<reference evidence="2" key="1">
    <citation type="submission" date="2016-11" db="EMBL/GenBank/DDBJ databases">
        <title>Region harboring genes involved in magnetosome formation of Candidatus Magnetananas rongchenensis.</title>
        <authorList>
            <person name="Wang M."/>
            <person name="Chen Y.-R."/>
            <person name="Zhang W."/>
            <person name="Pan H."/>
            <person name="Xiao T."/>
            <person name="Wu L.-F."/>
        </authorList>
    </citation>
    <scope>NUCLEOTIDE SEQUENCE</scope>
</reference>
<name>A0A3S6IXV9_9BACT</name>
<evidence type="ECO:0000256" key="1">
    <source>
        <dbReference type="SAM" id="Phobius"/>
    </source>
</evidence>
<keyword evidence="1" id="KW-0812">Transmembrane</keyword>
<organism evidence="2">
    <name type="scientific">Candidatus Magnetananas rongchengensis</name>
    <dbReference type="NCBI Taxonomy" id="1463558"/>
    <lineage>
        <taxon>Bacteria</taxon>
        <taxon>Pseudomonadati</taxon>
        <taxon>Thermodesulfobacteriota</taxon>
        <taxon>Desulfobacteria</taxon>
        <taxon>Desulfobacterales</taxon>
        <taxon>Desulfobacteraceae</taxon>
        <taxon>Candidatus Magnetananas</taxon>
    </lineage>
</organism>
<protein>
    <submittedName>
        <fullName evidence="2">Magnetosome protein Mad2</fullName>
    </submittedName>
</protein>
<feature type="transmembrane region" description="Helical" evidence="1">
    <location>
        <begin position="33"/>
        <end position="55"/>
    </location>
</feature>
<feature type="transmembrane region" description="Helical" evidence="1">
    <location>
        <begin position="92"/>
        <end position="109"/>
    </location>
</feature>
<gene>
    <name evidence="2" type="primary">mad2</name>
</gene>